<name>A0AAP0E568_9MAGN</name>
<proteinExistence type="predicted"/>
<keyword evidence="3" id="KW-1185">Reference proteome</keyword>
<reference evidence="2 3" key="1">
    <citation type="submission" date="2024-01" db="EMBL/GenBank/DDBJ databases">
        <title>Genome assemblies of Stephania.</title>
        <authorList>
            <person name="Yang L."/>
        </authorList>
    </citation>
    <scope>NUCLEOTIDE SEQUENCE [LARGE SCALE GENOMIC DNA]</scope>
    <source>
        <strain evidence="2">YNDBR</strain>
        <tissue evidence="2">Leaf</tissue>
    </source>
</reference>
<organism evidence="2 3">
    <name type="scientific">Stephania yunnanensis</name>
    <dbReference type="NCBI Taxonomy" id="152371"/>
    <lineage>
        <taxon>Eukaryota</taxon>
        <taxon>Viridiplantae</taxon>
        <taxon>Streptophyta</taxon>
        <taxon>Embryophyta</taxon>
        <taxon>Tracheophyta</taxon>
        <taxon>Spermatophyta</taxon>
        <taxon>Magnoliopsida</taxon>
        <taxon>Ranunculales</taxon>
        <taxon>Menispermaceae</taxon>
        <taxon>Menispermoideae</taxon>
        <taxon>Cissampelideae</taxon>
        <taxon>Stephania</taxon>
    </lineage>
</organism>
<dbReference type="AlphaFoldDB" id="A0AAP0E568"/>
<sequence length="105" mass="12341">MWRLRDPEAHLISMKELMDQPQDGEHEYVRPLKFSVKGYAHKTSKSNKEHGKKSSSKKYGKKKAYRGSYNEKAKEMIVCGHMGMKHMILPFLVVHKRDVLLIKRE</sequence>
<accession>A0AAP0E568</accession>
<evidence type="ECO:0000256" key="1">
    <source>
        <dbReference type="SAM" id="MobiDB-lite"/>
    </source>
</evidence>
<protein>
    <submittedName>
        <fullName evidence="2">Uncharacterized protein</fullName>
    </submittedName>
</protein>
<gene>
    <name evidence="2" type="ORF">Syun_031511</name>
</gene>
<evidence type="ECO:0000313" key="3">
    <source>
        <dbReference type="Proteomes" id="UP001420932"/>
    </source>
</evidence>
<dbReference type="Proteomes" id="UP001420932">
    <property type="component" value="Unassembled WGS sequence"/>
</dbReference>
<feature type="region of interest" description="Disordered" evidence="1">
    <location>
        <begin position="39"/>
        <end position="65"/>
    </location>
</feature>
<evidence type="ECO:0000313" key="2">
    <source>
        <dbReference type="EMBL" id="KAK9084512.1"/>
    </source>
</evidence>
<comment type="caution">
    <text evidence="2">The sequence shown here is derived from an EMBL/GenBank/DDBJ whole genome shotgun (WGS) entry which is preliminary data.</text>
</comment>
<dbReference type="EMBL" id="JBBNAF010000015">
    <property type="protein sequence ID" value="KAK9084512.1"/>
    <property type="molecule type" value="Genomic_DNA"/>
</dbReference>